<dbReference type="EMBL" id="VLLP01000001">
    <property type="protein sequence ID" value="TWJ32290.1"/>
    <property type="molecule type" value="Genomic_DNA"/>
</dbReference>
<dbReference type="GO" id="GO:0050660">
    <property type="term" value="F:flavin adenine dinucleotide binding"/>
    <property type="evidence" value="ECO:0007669"/>
    <property type="project" value="InterPro"/>
</dbReference>
<comment type="caution">
    <text evidence="2">The sequence shown here is derived from an EMBL/GenBank/DDBJ whole genome shotgun (WGS) entry which is preliminary data.</text>
</comment>
<dbReference type="SUPFAM" id="SSF56645">
    <property type="entry name" value="Acyl-CoA dehydrogenase NM domain-like"/>
    <property type="match status" value="1"/>
</dbReference>
<evidence type="ECO:0000313" key="3">
    <source>
        <dbReference type="Proteomes" id="UP000319728"/>
    </source>
</evidence>
<name>A0A562WPM8_9ACTN</name>
<dbReference type="Gene3D" id="1.10.540.10">
    <property type="entry name" value="Acyl-CoA dehydrogenase/oxidase, N-terminal domain"/>
    <property type="match status" value="1"/>
</dbReference>
<dbReference type="Proteomes" id="UP000319728">
    <property type="component" value="Unassembled WGS sequence"/>
</dbReference>
<gene>
    <name evidence="2" type="ORF">JD81_05865</name>
</gene>
<feature type="domain" description="Acyl-CoA dehydrogenase/oxidase N-terminal" evidence="1">
    <location>
        <begin position="8"/>
        <end position="58"/>
    </location>
</feature>
<dbReference type="Pfam" id="PF02771">
    <property type="entry name" value="Acyl-CoA_dh_N"/>
    <property type="match status" value="1"/>
</dbReference>
<dbReference type="GO" id="GO:0016627">
    <property type="term" value="F:oxidoreductase activity, acting on the CH-CH group of donors"/>
    <property type="evidence" value="ECO:0007669"/>
    <property type="project" value="InterPro"/>
</dbReference>
<proteinExistence type="predicted"/>
<dbReference type="RefSeq" id="WP_232624975.1">
    <property type="nucleotide sequence ID" value="NZ_AP023438.1"/>
</dbReference>
<accession>A0A562WPM8</accession>
<dbReference type="AlphaFoldDB" id="A0A562WPM8"/>
<protein>
    <submittedName>
        <fullName evidence="2">Acyl-CoA dehydrogenase-like protein</fullName>
    </submittedName>
</protein>
<dbReference type="InterPro" id="IPR013786">
    <property type="entry name" value="AcylCoA_DH/ox_N"/>
</dbReference>
<dbReference type="InterPro" id="IPR009100">
    <property type="entry name" value="AcylCoA_DH/oxidase_NM_dom_sf"/>
</dbReference>
<sequence>MADGYHLTPRHTRLRDTVRAFAEAEVRPHIAELEESRAVAHDLSRHIARQGWLGVTIDPTQPSSTTRPC</sequence>
<evidence type="ECO:0000259" key="1">
    <source>
        <dbReference type="Pfam" id="PF02771"/>
    </source>
</evidence>
<organism evidence="2 3">
    <name type="scientific">Micromonospora sagamiensis</name>
    <dbReference type="NCBI Taxonomy" id="47875"/>
    <lineage>
        <taxon>Bacteria</taxon>
        <taxon>Bacillati</taxon>
        <taxon>Actinomycetota</taxon>
        <taxon>Actinomycetes</taxon>
        <taxon>Micromonosporales</taxon>
        <taxon>Micromonosporaceae</taxon>
        <taxon>Micromonospora</taxon>
    </lineage>
</organism>
<dbReference type="InterPro" id="IPR037069">
    <property type="entry name" value="AcylCoA_DH/ox_N_sf"/>
</dbReference>
<evidence type="ECO:0000313" key="2">
    <source>
        <dbReference type="EMBL" id="TWJ32290.1"/>
    </source>
</evidence>
<keyword evidence="3" id="KW-1185">Reference proteome</keyword>
<reference evidence="2 3" key="1">
    <citation type="submission" date="2019-07" db="EMBL/GenBank/DDBJ databases">
        <title>R&amp;d 2014.</title>
        <authorList>
            <person name="Klenk H.-P."/>
        </authorList>
    </citation>
    <scope>NUCLEOTIDE SEQUENCE [LARGE SCALE GENOMIC DNA]</scope>
    <source>
        <strain evidence="2 3">DSM 43912</strain>
    </source>
</reference>